<dbReference type="CDD" id="cd21159">
    <property type="entry name" value="XendoU"/>
    <property type="match status" value="1"/>
</dbReference>
<evidence type="ECO:0000256" key="10">
    <source>
        <dbReference type="ARBA" id="ARBA00023211"/>
    </source>
</evidence>
<evidence type="ECO:0000259" key="13">
    <source>
        <dbReference type="PROSITE" id="PS50958"/>
    </source>
</evidence>
<feature type="chain" id="PRO_5045008822" description="Uridylate-specific endoribonuclease" evidence="12">
    <location>
        <begin position="19"/>
        <end position="361"/>
    </location>
</feature>
<keyword evidence="6 12" id="KW-0255">Endonuclease</keyword>
<dbReference type="Gene3D" id="4.10.410.20">
    <property type="match status" value="2"/>
</dbReference>
<evidence type="ECO:0000256" key="6">
    <source>
        <dbReference type="ARBA" id="ARBA00022759"/>
    </source>
</evidence>
<dbReference type="InterPro" id="IPR036024">
    <property type="entry name" value="Somatomedin_B-like_dom_sf"/>
</dbReference>
<feature type="signal peptide" evidence="12">
    <location>
        <begin position="1"/>
        <end position="18"/>
    </location>
</feature>
<proteinExistence type="inferred from homology"/>
<feature type="domain" description="EndoU" evidence="14">
    <location>
        <begin position="100"/>
        <end position="361"/>
    </location>
</feature>
<protein>
    <recommendedName>
        <fullName evidence="12">Uridylate-specific endoribonuclease</fullName>
        <ecNumber evidence="12">4.6.1.-</ecNumber>
    </recommendedName>
</protein>
<evidence type="ECO:0000256" key="1">
    <source>
        <dbReference type="ARBA" id="ARBA00001936"/>
    </source>
</evidence>
<reference evidence="16" key="1">
    <citation type="submission" date="2025-08" db="UniProtKB">
        <authorList>
            <consortium name="RefSeq"/>
        </authorList>
    </citation>
    <scope>IDENTIFICATION</scope>
    <source>
        <tissue evidence="16">Testes</tissue>
    </source>
</reference>
<evidence type="ECO:0000256" key="2">
    <source>
        <dbReference type="ARBA" id="ARBA00010168"/>
    </source>
</evidence>
<dbReference type="RefSeq" id="XP_006821669.1">
    <property type="nucleotide sequence ID" value="XM_006821606.1"/>
</dbReference>
<dbReference type="SUPFAM" id="SSF142877">
    <property type="entry name" value="EndoU-like"/>
    <property type="match status" value="1"/>
</dbReference>
<evidence type="ECO:0000256" key="4">
    <source>
        <dbReference type="ARBA" id="ARBA00022722"/>
    </source>
</evidence>
<evidence type="ECO:0000259" key="14">
    <source>
        <dbReference type="PROSITE" id="PS51959"/>
    </source>
</evidence>
<dbReference type="GeneID" id="100372788"/>
<dbReference type="PROSITE" id="PS50958">
    <property type="entry name" value="SMB_2"/>
    <property type="match status" value="2"/>
</dbReference>
<gene>
    <name evidence="16" type="primary">LOC100372788</name>
</gene>
<evidence type="ECO:0000256" key="9">
    <source>
        <dbReference type="ARBA" id="ARBA00023157"/>
    </source>
</evidence>
<evidence type="ECO:0000313" key="16">
    <source>
        <dbReference type="RefSeq" id="XP_006821669.1"/>
    </source>
</evidence>
<comment type="similarity">
    <text evidence="2 12">Belongs to the ENDOU family.</text>
</comment>
<accession>A0ABM0MNS8</accession>
<dbReference type="SMART" id="SM00201">
    <property type="entry name" value="SO"/>
    <property type="match status" value="2"/>
</dbReference>
<keyword evidence="7 12" id="KW-0378">Hydrolase</keyword>
<dbReference type="PANTHER" id="PTHR12439">
    <property type="entry name" value="PLACENTAL PROTEIN 11-RELATED"/>
    <property type="match status" value="1"/>
</dbReference>
<dbReference type="InterPro" id="IPR037227">
    <property type="entry name" value="EndoU-like"/>
</dbReference>
<evidence type="ECO:0000256" key="5">
    <source>
        <dbReference type="ARBA" id="ARBA00022723"/>
    </source>
</evidence>
<dbReference type="InterPro" id="IPR039787">
    <property type="entry name" value="ENDOU"/>
</dbReference>
<dbReference type="PROSITE" id="PS00524">
    <property type="entry name" value="SMB_1"/>
    <property type="match status" value="1"/>
</dbReference>
<keyword evidence="4 12" id="KW-0540">Nuclease</keyword>
<evidence type="ECO:0000256" key="12">
    <source>
        <dbReference type="RuleBase" id="RU367085"/>
    </source>
</evidence>
<dbReference type="InterPro" id="IPR001212">
    <property type="entry name" value="Somatomedin_B_dom"/>
</dbReference>
<keyword evidence="5 12" id="KW-0479">Metal-binding</keyword>
<feature type="domain" description="SMB" evidence="13">
    <location>
        <begin position="18"/>
        <end position="57"/>
    </location>
</feature>
<evidence type="ECO:0000256" key="11">
    <source>
        <dbReference type="ARBA" id="ARBA00023239"/>
    </source>
</evidence>
<dbReference type="PROSITE" id="PS51959">
    <property type="entry name" value="ENDOU"/>
    <property type="match status" value="1"/>
</dbReference>
<dbReference type="SUPFAM" id="SSF90188">
    <property type="entry name" value="Somatomedin B domain"/>
    <property type="match status" value="2"/>
</dbReference>
<comment type="cofactor">
    <cofactor evidence="1 12">
        <name>Mn(2+)</name>
        <dbReference type="ChEBI" id="CHEBI:29035"/>
    </cofactor>
</comment>
<comment type="subunit">
    <text evidence="3 12">Monomer.</text>
</comment>
<dbReference type="Pfam" id="PF09412">
    <property type="entry name" value="XendoU"/>
    <property type="match status" value="1"/>
</dbReference>
<evidence type="ECO:0000256" key="3">
    <source>
        <dbReference type="ARBA" id="ARBA00011245"/>
    </source>
</evidence>
<keyword evidence="8 12" id="KW-0694">RNA-binding</keyword>
<feature type="domain" description="SMB" evidence="13">
    <location>
        <begin position="59"/>
        <end position="105"/>
    </location>
</feature>
<keyword evidence="9" id="KW-1015">Disulfide bond</keyword>
<sequence length="361" mass="41423">MWKLFVVVFAVSVTWVKSQDTCENRCNVKYNSEYACQCNTQCDQYANCCNDYDQYCTGMELSCLNRCLENYDSRNLCHCDNNCDAAGNCCDDYIEICGDSYGELSELAQELWNLDVNRAPAGEIMLDLQALITDTSAEVDLSPKPLFSYVNPDLFLIPTYEHLWNLLDNYIRMTGTAEDLTTNELDEVNLFVDEVLSSSVMMRAHEYLASKGLVSPDYWIEFREDLKTIWLEFYTRSSGPLDSSGFEHVFVGEVKNGDVSGFHGWLNFYKEEQAGRLNYYGYTNEIKEIDAIGMQMEWDGYMKSLSSMFVGTSPEFELAIFTVCFKAMPNKVCTFDMNMYKTEIQTWKEQSKFVGSAYVMA</sequence>
<dbReference type="Proteomes" id="UP000694865">
    <property type="component" value="Unplaced"/>
</dbReference>
<organism evidence="15 16">
    <name type="scientific">Saccoglossus kowalevskii</name>
    <name type="common">Acorn worm</name>
    <dbReference type="NCBI Taxonomy" id="10224"/>
    <lineage>
        <taxon>Eukaryota</taxon>
        <taxon>Metazoa</taxon>
        <taxon>Hemichordata</taxon>
        <taxon>Enteropneusta</taxon>
        <taxon>Harrimaniidae</taxon>
        <taxon>Saccoglossus</taxon>
    </lineage>
</organism>
<keyword evidence="10 12" id="KW-0464">Manganese</keyword>
<dbReference type="InterPro" id="IPR018998">
    <property type="entry name" value="EndoU_C"/>
</dbReference>
<evidence type="ECO:0000256" key="8">
    <source>
        <dbReference type="ARBA" id="ARBA00022884"/>
    </source>
</evidence>
<keyword evidence="11" id="KW-0456">Lyase</keyword>
<comment type="catalytic activity">
    <reaction evidence="12">
        <text>ribonucleotidyl-uridine-RNA = a 5'-end dephospho-uridine-RNA + a 3'-end 2',3'-cyclophospho-ribonucleotide-RNA</text>
        <dbReference type="Rhea" id="RHEA:67792"/>
        <dbReference type="Rhea" id="RHEA-COMP:10464"/>
        <dbReference type="Rhea" id="RHEA-COMP:17354"/>
        <dbReference type="Rhea" id="RHEA-COMP:17356"/>
        <dbReference type="ChEBI" id="CHEBI:83064"/>
        <dbReference type="ChEBI" id="CHEBI:173117"/>
        <dbReference type="ChEBI" id="CHEBI:173224"/>
    </reaction>
</comment>
<name>A0ABM0MNS8_SACKO</name>
<dbReference type="Pfam" id="PF01033">
    <property type="entry name" value="Somatomedin_B"/>
    <property type="match status" value="2"/>
</dbReference>
<keyword evidence="15" id="KW-1185">Reference proteome</keyword>
<evidence type="ECO:0000313" key="15">
    <source>
        <dbReference type="Proteomes" id="UP000694865"/>
    </source>
</evidence>
<dbReference type="PANTHER" id="PTHR12439:SF42">
    <property type="entry name" value="ENDORIBONUCLEASE-RELATED"/>
    <property type="match status" value="1"/>
</dbReference>
<keyword evidence="12" id="KW-0732">Signal</keyword>
<evidence type="ECO:0000256" key="7">
    <source>
        <dbReference type="ARBA" id="ARBA00022801"/>
    </source>
</evidence>
<dbReference type="EC" id="4.6.1.-" evidence="12"/>